<dbReference type="AlphaFoldDB" id="A0A433N113"/>
<evidence type="ECO:0000313" key="1">
    <source>
        <dbReference type="EMBL" id="RUR74650.1"/>
    </source>
</evidence>
<dbReference type="InterPro" id="IPR028985">
    <property type="entry name" value="Bacillus_phage_prot-like"/>
</dbReference>
<gene>
    <name evidence="1" type="ORF">PCC6912_51670</name>
</gene>
<dbReference type="EMBL" id="RSCJ01000028">
    <property type="protein sequence ID" value="RUR74650.1"/>
    <property type="molecule type" value="Genomic_DNA"/>
</dbReference>
<name>A0A433N113_CHLFR</name>
<dbReference type="OrthoDB" id="516716at2"/>
<proteinExistence type="predicted"/>
<sequence length="102" mass="11873">MEIIHLNSLTELDQLVSERFTLPVRPYSSDIRAALELSVWHLENSEWFHFEVFRSEVAQPEEPFLASFEQDAWDSGKTAPIAICKSALRYLKKVRVIITEHD</sequence>
<comment type="caution">
    <text evidence="1">The sequence shown here is derived from an EMBL/GenBank/DDBJ whole genome shotgun (WGS) entry which is preliminary data.</text>
</comment>
<dbReference type="Gene3D" id="3.30.2120.10">
    <property type="entry name" value="Bacillus phage protein-like"/>
    <property type="match status" value="1"/>
</dbReference>
<organism evidence="1 2">
    <name type="scientific">Chlorogloeopsis fritschii PCC 6912</name>
    <dbReference type="NCBI Taxonomy" id="211165"/>
    <lineage>
        <taxon>Bacteria</taxon>
        <taxon>Bacillati</taxon>
        <taxon>Cyanobacteriota</taxon>
        <taxon>Cyanophyceae</taxon>
        <taxon>Nostocales</taxon>
        <taxon>Chlorogloeopsidaceae</taxon>
        <taxon>Chlorogloeopsis</taxon>
    </lineage>
</organism>
<protein>
    <submittedName>
        <fullName evidence="1">Uncharacterized protein</fullName>
    </submittedName>
</protein>
<dbReference type="Proteomes" id="UP000268857">
    <property type="component" value="Unassembled WGS sequence"/>
</dbReference>
<accession>A0A433N113</accession>
<dbReference type="RefSeq" id="WP_016875857.1">
    <property type="nucleotide sequence ID" value="NZ_AJLN01000097.1"/>
</dbReference>
<dbReference type="STRING" id="211165.GCA_000317285_03583"/>
<keyword evidence="2" id="KW-1185">Reference proteome</keyword>
<evidence type="ECO:0000313" key="2">
    <source>
        <dbReference type="Proteomes" id="UP000268857"/>
    </source>
</evidence>
<reference evidence="1 2" key="1">
    <citation type="journal article" date="2019" name="Genome Biol. Evol.">
        <title>Day and night: Metabolic profiles and evolutionary relationships of six axenic non-marine cyanobacteria.</title>
        <authorList>
            <person name="Will S.E."/>
            <person name="Henke P."/>
            <person name="Boedeker C."/>
            <person name="Huang S."/>
            <person name="Brinkmann H."/>
            <person name="Rohde M."/>
            <person name="Jarek M."/>
            <person name="Friedl T."/>
            <person name="Seufert S."/>
            <person name="Schumacher M."/>
            <person name="Overmann J."/>
            <person name="Neumann-Schaal M."/>
            <person name="Petersen J."/>
        </authorList>
    </citation>
    <scope>NUCLEOTIDE SEQUENCE [LARGE SCALE GENOMIC DNA]</scope>
    <source>
        <strain evidence="1 2">PCC 6912</strain>
    </source>
</reference>